<protein>
    <submittedName>
        <fullName evidence="1">Uncharacterized protein</fullName>
    </submittedName>
</protein>
<reference evidence="1" key="1">
    <citation type="submission" date="2020-05" db="EMBL/GenBank/DDBJ databases">
        <title>Genomic Encyclopedia of Type Strains, Phase IV (KMG-V): Genome sequencing to study the core and pangenomes of soil and plant-associated prokaryotes.</title>
        <authorList>
            <person name="Whitman W."/>
        </authorList>
    </citation>
    <scope>NUCLEOTIDE SEQUENCE</scope>
    <source>
        <strain evidence="1">16F</strain>
    </source>
</reference>
<evidence type="ECO:0000313" key="2">
    <source>
        <dbReference type="Proteomes" id="UP000610746"/>
    </source>
</evidence>
<dbReference type="RefSeq" id="WP_262888540.1">
    <property type="nucleotide sequence ID" value="NZ_JABSNO010000004.1"/>
</dbReference>
<sequence length="40" mass="4694">MQLVTNWNDSKDDPDLKDDKPMITRLIVPLLQKKESLLIK</sequence>
<dbReference type="Proteomes" id="UP000610746">
    <property type="component" value="Unassembled WGS sequence"/>
</dbReference>
<name>A0A8J8K772_9FLAO</name>
<gene>
    <name evidence="1" type="ORF">HNQ03_000765</name>
</gene>
<organism evidence="1 2">
    <name type="scientific">Frigoriflavimonas asaccharolytica</name>
    <dbReference type="NCBI Taxonomy" id="2735899"/>
    <lineage>
        <taxon>Bacteria</taxon>
        <taxon>Pseudomonadati</taxon>
        <taxon>Bacteroidota</taxon>
        <taxon>Flavobacteriia</taxon>
        <taxon>Flavobacteriales</taxon>
        <taxon>Weeksellaceae</taxon>
        <taxon>Frigoriflavimonas</taxon>
    </lineage>
</organism>
<comment type="caution">
    <text evidence="1">The sequence shown here is derived from an EMBL/GenBank/DDBJ whole genome shotgun (WGS) entry which is preliminary data.</text>
</comment>
<proteinExistence type="predicted"/>
<keyword evidence="2" id="KW-1185">Reference proteome</keyword>
<dbReference type="EMBL" id="JABSNO010000004">
    <property type="protein sequence ID" value="NRS91698.1"/>
    <property type="molecule type" value="Genomic_DNA"/>
</dbReference>
<evidence type="ECO:0000313" key="1">
    <source>
        <dbReference type="EMBL" id="NRS91698.1"/>
    </source>
</evidence>
<dbReference type="AlphaFoldDB" id="A0A8J8K772"/>
<accession>A0A8J8K772</accession>